<evidence type="ECO:0000313" key="2">
    <source>
        <dbReference type="Proteomes" id="UP000814033"/>
    </source>
</evidence>
<comment type="caution">
    <text evidence="1">The sequence shown here is derived from an EMBL/GenBank/DDBJ whole genome shotgun (WGS) entry which is preliminary data.</text>
</comment>
<accession>A0ACB8RSE6</accession>
<organism evidence="1 2">
    <name type="scientific">Auriscalpium vulgare</name>
    <dbReference type="NCBI Taxonomy" id="40419"/>
    <lineage>
        <taxon>Eukaryota</taxon>
        <taxon>Fungi</taxon>
        <taxon>Dikarya</taxon>
        <taxon>Basidiomycota</taxon>
        <taxon>Agaricomycotina</taxon>
        <taxon>Agaricomycetes</taxon>
        <taxon>Russulales</taxon>
        <taxon>Auriscalpiaceae</taxon>
        <taxon>Auriscalpium</taxon>
    </lineage>
</organism>
<proteinExistence type="predicted"/>
<reference evidence="1" key="1">
    <citation type="submission" date="2021-02" db="EMBL/GenBank/DDBJ databases">
        <authorList>
            <consortium name="DOE Joint Genome Institute"/>
            <person name="Ahrendt S."/>
            <person name="Looney B.P."/>
            <person name="Miyauchi S."/>
            <person name="Morin E."/>
            <person name="Drula E."/>
            <person name="Courty P.E."/>
            <person name="Chicoki N."/>
            <person name="Fauchery L."/>
            <person name="Kohler A."/>
            <person name="Kuo A."/>
            <person name="Labutti K."/>
            <person name="Pangilinan J."/>
            <person name="Lipzen A."/>
            <person name="Riley R."/>
            <person name="Andreopoulos W."/>
            <person name="He G."/>
            <person name="Johnson J."/>
            <person name="Barry K.W."/>
            <person name="Grigoriev I.V."/>
            <person name="Nagy L."/>
            <person name="Hibbett D."/>
            <person name="Henrissat B."/>
            <person name="Matheny P.B."/>
            <person name="Labbe J."/>
            <person name="Martin F."/>
        </authorList>
    </citation>
    <scope>NUCLEOTIDE SEQUENCE</scope>
    <source>
        <strain evidence="1">FP105234-sp</strain>
    </source>
</reference>
<dbReference type="Proteomes" id="UP000814033">
    <property type="component" value="Unassembled WGS sequence"/>
</dbReference>
<sequence>MQQVVQRSRWQAVLLEAGGIGAAVSEESMRRLKYCLQWLQFATTHIDGQIVVLRDFMAAMQPPPGSPHALNPDAIISAEHMRQLSNVKRDVVTTVRQMVEVVSKYAGGALPEPARGRVRGFILHLPHAWASAARRENVAAPPTAPVRGRGARRGARREGSRPVSPVDASSPRHSRQSSAAGSAPAALPAGVPPTASAAKHAAQRILTLATESLDMMRGVTGVVTDSLERADAWVERLRVVGLQRGTGGDEDGAGDGAQRLPPPLDLAAHRGPLTPSTTTSVASSPVVGPAALPALRSPATLSPLVGYAPEPVYFGEQQHSAEAMGLGRLNLGVVGKKGMFAEDGEIVGGPTGWGPPPMEVDG</sequence>
<evidence type="ECO:0000313" key="1">
    <source>
        <dbReference type="EMBL" id="KAI0046546.1"/>
    </source>
</evidence>
<dbReference type="EMBL" id="MU275923">
    <property type="protein sequence ID" value="KAI0046546.1"/>
    <property type="molecule type" value="Genomic_DNA"/>
</dbReference>
<protein>
    <submittedName>
        <fullName evidence="1">Uncharacterized protein</fullName>
    </submittedName>
</protein>
<name>A0ACB8RSE6_9AGAM</name>
<reference evidence="1" key="2">
    <citation type="journal article" date="2022" name="New Phytol.">
        <title>Evolutionary transition to the ectomycorrhizal habit in the genomes of a hyperdiverse lineage of mushroom-forming fungi.</title>
        <authorList>
            <person name="Looney B."/>
            <person name="Miyauchi S."/>
            <person name="Morin E."/>
            <person name="Drula E."/>
            <person name="Courty P.E."/>
            <person name="Kohler A."/>
            <person name="Kuo A."/>
            <person name="LaButti K."/>
            <person name="Pangilinan J."/>
            <person name="Lipzen A."/>
            <person name="Riley R."/>
            <person name="Andreopoulos W."/>
            <person name="He G."/>
            <person name="Johnson J."/>
            <person name="Nolan M."/>
            <person name="Tritt A."/>
            <person name="Barry K.W."/>
            <person name="Grigoriev I.V."/>
            <person name="Nagy L.G."/>
            <person name="Hibbett D."/>
            <person name="Henrissat B."/>
            <person name="Matheny P.B."/>
            <person name="Labbe J."/>
            <person name="Martin F.M."/>
        </authorList>
    </citation>
    <scope>NUCLEOTIDE SEQUENCE</scope>
    <source>
        <strain evidence="1">FP105234-sp</strain>
    </source>
</reference>
<keyword evidence="2" id="KW-1185">Reference proteome</keyword>
<gene>
    <name evidence="1" type="ORF">FA95DRAFT_1560006</name>
</gene>